<dbReference type="HOGENOM" id="CLU_1298353_0_0_9"/>
<reference evidence="1 2" key="1">
    <citation type="journal article" date="2009" name="PLoS ONE">
        <title>Genome analysis of the anaerobic thermohalophilic bacterium Halothermothrix orenii.</title>
        <authorList>
            <person name="Mavromatis K."/>
            <person name="Ivanova N."/>
            <person name="Anderson I."/>
            <person name="Lykidis A."/>
            <person name="Hooper S.D."/>
            <person name="Sun H."/>
            <person name="Kunin V."/>
            <person name="Lapidus A."/>
            <person name="Hugenholtz P."/>
            <person name="Patel B."/>
            <person name="Kyrpides N.C."/>
        </authorList>
    </citation>
    <scope>NUCLEOTIDE SEQUENCE [LARGE SCALE GENOMIC DNA]</scope>
    <source>
        <strain evidence="2">H 168 / OCM 544 / DSM 9562</strain>
    </source>
</reference>
<dbReference type="eggNOG" id="ENOG50308CJ">
    <property type="taxonomic scope" value="Bacteria"/>
</dbReference>
<accession>B8CYZ3</accession>
<dbReference type="Proteomes" id="UP000000719">
    <property type="component" value="Chromosome"/>
</dbReference>
<dbReference type="STRING" id="373903.Hore_17630"/>
<organism evidence="1 2">
    <name type="scientific">Halothermothrix orenii (strain H 168 / OCM 544 / DSM 9562)</name>
    <dbReference type="NCBI Taxonomy" id="373903"/>
    <lineage>
        <taxon>Bacteria</taxon>
        <taxon>Bacillati</taxon>
        <taxon>Bacillota</taxon>
        <taxon>Clostridia</taxon>
        <taxon>Halanaerobiales</taxon>
        <taxon>Halothermotrichaceae</taxon>
        <taxon>Halothermothrix</taxon>
    </lineage>
</organism>
<name>B8CYZ3_HALOH</name>
<proteinExistence type="predicted"/>
<dbReference type="EMBL" id="CP001098">
    <property type="protein sequence ID" value="ACL70512.1"/>
    <property type="molecule type" value="Genomic_DNA"/>
</dbReference>
<gene>
    <name evidence="1" type="ordered locus">Hore_17630</name>
</gene>
<evidence type="ECO:0000313" key="2">
    <source>
        <dbReference type="Proteomes" id="UP000000719"/>
    </source>
</evidence>
<sequence length="212" mass="22687">MKKITLFMFLFLFLVAVNGVSEAVVKGELVNIPTADFIADRGLVSVEADSSANRVVKGLFAIHPRLIVGGMVEFNRWNESELGVVVKTVLVDEDNNQPAVAAGIYGRDIFVVASKNLGLGFGLRGHLGLGNGELEGLYLGVSKVINPVTIEVSGENNTSTLPPLMIMGEYVNRNINVGLRLPLKEDLLLDLSAINIGSLDSGSLRAGLSYSF</sequence>
<protein>
    <submittedName>
        <fullName evidence="1">Uncharacterized protein</fullName>
    </submittedName>
</protein>
<dbReference type="KEGG" id="hor:Hore_17630"/>
<dbReference type="AlphaFoldDB" id="B8CYZ3"/>
<evidence type="ECO:0000313" key="1">
    <source>
        <dbReference type="EMBL" id="ACL70512.1"/>
    </source>
</evidence>
<dbReference type="RefSeq" id="WP_015923482.1">
    <property type="nucleotide sequence ID" value="NC_011899.1"/>
</dbReference>
<keyword evidence="2" id="KW-1185">Reference proteome</keyword>